<dbReference type="SUPFAM" id="SSF81665">
    <property type="entry name" value="Calcium ATPase, transmembrane domain M"/>
    <property type="match status" value="1"/>
</dbReference>
<feature type="transmembrane region" description="Helical" evidence="15">
    <location>
        <begin position="686"/>
        <end position="705"/>
    </location>
</feature>
<dbReference type="Gene3D" id="3.40.1110.10">
    <property type="entry name" value="Calcium-transporting ATPase, cytoplasmic domain N"/>
    <property type="match status" value="1"/>
</dbReference>
<dbReference type="Pfam" id="PF00122">
    <property type="entry name" value="E1-E2_ATPase"/>
    <property type="match status" value="1"/>
</dbReference>
<evidence type="ECO:0000256" key="7">
    <source>
        <dbReference type="ARBA" id="ARBA00022723"/>
    </source>
</evidence>
<dbReference type="EMBL" id="JAYGJQ010000002">
    <property type="protein sequence ID" value="MEA9356724.1"/>
    <property type="molecule type" value="Genomic_DNA"/>
</dbReference>
<keyword evidence="10" id="KW-0460">Magnesium</keyword>
<dbReference type="PRINTS" id="PR00119">
    <property type="entry name" value="CATATPASE"/>
</dbReference>
<evidence type="ECO:0000256" key="12">
    <source>
        <dbReference type="ARBA" id="ARBA00022989"/>
    </source>
</evidence>
<keyword evidence="6 15" id="KW-0812">Transmembrane</keyword>
<keyword evidence="11" id="KW-1278">Translocase</keyword>
<dbReference type="RefSeq" id="WP_323576599.1">
    <property type="nucleotide sequence ID" value="NZ_JAYGJQ010000002.1"/>
</dbReference>
<dbReference type="NCBIfam" id="TIGR01511">
    <property type="entry name" value="ATPase-IB1_Cu"/>
    <property type="match status" value="1"/>
</dbReference>
<keyword evidence="18" id="KW-1185">Reference proteome</keyword>
<dbReference type="InterPro" id="IPR023299">
    <property type="entry name" value="ATPase_P-typ_cyto_dom_N"/>
</dbReference>
<evidence type="ECO:0000256" key="11">
    <source>
        <dbReference type="ARBA" id="ARBA00022967"/>
    </source>
</evidence>
<dbReference type="Pfam" id="PF00702">
    <property type="entry name" value="Hydrolase"/>
    <property type="match status" value="1"/>
</dbReference>
<feature type="transmembrane region" description="Helical" evidence="15">
    <location>
        <begin position="658"/>
        <end position="680"/>
    </location>
</feature>
<feature type="transmembrane region" description="Helical" evidence="15">
    <location>
        <begin position="139"/>
        <end position="157"/>
    </location>
</feature>
<sequence length="711" mass="77168">MNNLKFKIEGMTCVACSGIIEKETKLLKGVEEAQVNFATETAEFKTGSEFDLETFHALLKKLGYRAIDPNAKDAKAIDTVFNADFYKAMIALVLASVTMFFAMVVPNNLIQAILTTILVFGYGRAYIKAVFGFHSNMNTLIGLGVLSSYFYSLYLIIMSPHAHPYFEGGAFIIAFSLIGHYLDGIAKTKARSNLSSLYKMQIKFASLIVDGKEVNTPVIDLKAGDIIRLRPGEKFPLDGEIVEGETHADEAMLTGESQAIAKSVGSKVFAGSMNLEGSVTIKVNSTIHDTFISEIVSFVEKAQLKKAPIEKYADRIVKFFVPIILVVAAVTFVTWFLITGDMSMSLTHMIAVLVIACPCALGLAVPMAIMLSTSEAAKNGLLISGGHIIEKGSHIDTIVFDKTGTLTEGRPELTQIHLFDKTADAAIVLKLAASSLQYSTHPLSQSIANHALKQEISLLDPDKFKSLTGLGVVAEMNGKSLALGNADLLKQEGVLEVIPKSFYTENVGSYVFLSIDKKLTAAFIITDPIKSEARELIKKLHDLNINVWMLTGDHVGIAHKIGSEIGITPEFIKAGVKPVGKADFITELQSKNFKVAMIGDGINDAPALARADLSIAMSNGSDVALEASEVSLLDGKILLVSDFFGRSKRTMRIIKENLLLSSLYNLLCIPLAAGVFYPWYKVSLTPMWASLAMGLSSFSVIVNSFRVKKVS</sequence>
<keyword evidence="5" id="KW-0597">Phosphoprotein</keyword>
<dbReference type="Pfam" id="PF00403">
    <property type="entry name" value="HMA"/>
    <property type="match status" value="1"/>
</dbReference>
<dbReference type="Gene3D" id="2.70.150.10">
    <property type="entry name" value="Calcium-transporting ATPase, cytoplasmic transduction domain A"/>
    <property type="match status" value="1"/>
</dbReference>
<dbReference type="InterPro" id="IPR036163">
    <property type="entry name" value="HMA_dom_sf"/>
</dbReference>
<feature type="transmembrane region" description="Helical" evidence="15">
    <location>
        <begin position="316"/>
        <end position="338"/>
    </location>
</feature>
<dbReference type="InterPro" id="IPR059000">
    <property type="entry name" value="ATPase_P-type_domA"/>
</dbReference>
<evidence type="ECO:0000256" key="10">
    <source>
        <dbReference type="ARBA" id="ARBA00022842"/>
    </source>
</evidence>
<reference evidence="17 18" key="1">
    <citation type="submission" date="2023-11" db="EMBL/GenBank/DDBJ databases">
        <title>A Novel Polar Bacteriovorax (B. antarcticus) Isolated from the Biocrust in Antarctica.</title>
        <authorList>
            <person name="Mun W."/>
            <person name="Choi S.Y."/>
            <person name="Mitchell R.J."/>
        </authorList>
    </citation>
    <scope>NUCLEOTIDE SEQUENCE [LARGE SCALE GENOMIC DNA]</scope>
    <source>
        <strain evidence="17 18">PP10</strain>
    </source>
</reference>
<evidence type="ECO:0000256" key="1">
    <source>
        <dbReference type="ARBA" id="ARBA00004651"/>
    </source>
</evidence>
<keyword evidence="3" id="KW-0813">Transport</keyword>
<comment type="subcellular location">
    <subcellularLocation>
        <location evidence="1">Cell membrane</location>
        <topology evidence="1">Multi-pass membrane protein</topology>
    </subcellularLocation>
</comment>
<accession>A0ABU5VUI7</accession>
<dbReference type="InterPro" id="IPR023298">
    <property type="entry name" value="ATPase_P-typ_TM_dom_sf"/>
</dbReference>
<name>A0ABU5VUI7_9BACT</name>
<dbReference type="CDD" id="cd00371">
    <property type="entry name" value="HMA"/>
    <property type="match status" value="1"/>
</dbReference>
<proteinExistence type="inferred from homology"/>
<dbReference type="Gene3D" id="3.30.70.100">
    <property type="match status" value="1"/>
</dbReference>
<dbReference type="PROSITE" id="PS01229">
    <property type="entry name" value="COF_2"/>
    <property type="match status" value="1"/>
</dbReference>
<feature type="transmembrane region" description="Helical" evidence="15">
    <location>
        <begin position="109"/>
        <end position="127"/>
    </location>
</feature>
<keyword evidence="8 15" id="KW-0547">Nucleotide-binding</keyword>
<evidence type="ECO:0000256" key="3">
    <source>
        <dbReference type="ARBA" id="ARBA00022448"/>
    </source>
</evidence>
<keyword evidence="14 15" id="KW-0472">Membrane</keyword>
<dbReference type="InterPro" id="IPR018303">
    <property type="entry name" value="ATPase_P-typ_P_site"/>
</dbReference>
<evidence type="ECO:0000256" key="13">
    <source>
        <dbReference type="ARBA" id="ARBA00023065"/>
    </source>
</evidence>
<evidence type="ECO:0000256" key="8">
    <source>
        <dbReference type="ARBA" id="ARBA00022741"/>
    </source>
</evidence>
<dbReference type="InterPro" id="IPR008250">
    <property type="entry name" value="ATPase_P-typ_transduc_dom_A_sf"/>
</dbReference>
<dbReference type="InterPro" id="IPR036412">
    <property type="entry name" value="HAD-like_sf"/>
</dbReference>
<evidence type="ECO:0000313" key="18">
    <source>
        <dbReference type="Proteomes" id="UP001302274"/>
    </source>
</evidence>
<dbReference type="Proteomes" id="UP001302274">
    <property type="component" value="Unassembled WGS sequence"/>
</dbReference>
<evidence type="ECO:0000256" key="4">
    <source>
        <dbReference type="ARBA" id="ARBA00022475"/>
    </source>
</evidence>
<dbReference type="InterPro" id="IPR001757">
    <property type="entry name" value="P_typ_ATPase"/>
</dbReference>
<protein>
    <submittedName>
        <fullName evidence="17">Cation-translocating P-type ATPase</fullName>
    </submittedName>
</protein>
<dbReference type="PRINTS" id="PR00941">
    <property type="entry name" value="CDATPASE"/>
</dbReference>
<feature type="domain" description="HMA" evidence="16">
    <location>
        <begin position="2"/>
        <end position="67"/>
    </location>
</feature>
<keyword evidence="7 15" id="KW-0479">Metal-binding</keyword>
<dbReference type="SUPFAM" id="SSF55008">
    <property type="entry name" value="HMA, heavy metal-associated domain"/>
    <property type="match status" value="1"/>
</dbReference>
<feature type="transmembrane region" description="Helical" evidence="15">
    <location>
        <begin position="85"/>
        <end position="103"/>
    </location>
</feature>
<evidence type="ECO:0000256" key="15">
    <source>
        <dbReference type="RuleBase" id="RU362081"/>
    </source>
</evidence>
<dbReference type="PANTHER" id="PTHR43520:SF5">
    <property type="entry name" value="CATION-TRANSPORTING P-TYPE ATPASE-RELATED"/>
    <property type="match status" value="1"/>
</dbReference>
<evidence type="ECO:0000256" key="5">
    <source>
        <dbReference type="ARBA" id="ARBA00022553"/>
    </source>
</evidence>
<evidence type="ECO:0000256" key="14">
    <source>
        <dbReference type="ARBA" id="ARBA00023136"/>
    </source>
</evidence>
<evidence type="ECO:0000256" key="9">
    <source>
        <dbReference type="ARBA" id="ARBA00022840"/>
    </source>
</evidence>
<comment type="similarity">
    <text evidence="2 15">Belongs to the cation transport ATPase (P-type) (TC 3.A.3) family. Type IB subfamily.</text>
</comment>
<dbReference type="PROSITE" id="PS00154">
    <property type="entry name" value="ATPASE_E1_E2"/>
    <property type="match status" value="1"/>
</dbReference>
<dbReference type="PROSITE" id="PS50846">
    <property type="entry name" value="HMA_2"/>
    <property type="match status" value="1"/>
</dbReference>
<dbReference type="PANTHER" id="PTHR43520">
    <property type="entry name" value="ATP7, ISOFORM B"/>
    <property type="match status" value="1"/>
</dbReference>
<keyword evidence="12 15" id="KW-1133">Transmembrane helix</keyword>
<dbReference type="NCBIfam" id="TIGR01494">
    <property type="entry name" value="ATPase_P-type"/>
    <property type="match status" value="1"/>
</dbReference>
<evidence type="ECO:0000259" key="16">
    <source>
        <dbReference type="PROSITE" id="PS50846"/>
    </source>
</evidence>
<dbReference type="Gene3D" id="3.40.50.1000">
    <property type="entry name" value="HAD superfamily/HAD-like"/>
    <property type="match status" value="1"/>
</dbReference>
<evidence type="ECO:0000256" key="6">
    <source>
        <dbReference type="ARBA" id="ARBA00022692"/>
    </source>
</evidence>
<dbReference type="SUPFAM" id="SSF56784">
    <property type="entry name" value="HAD-like"/>
    <property type="match status" value="1"/>
</dbReference>
<organism evidence="17 18">
    <name type="scientific">Bacteriovorax antarcticus</name>
    <dbReference type="NCBI Taxonomy" id="3088717"/>
    <lineage>
        <taxon>Bacteria</taxon>
        <taxon>Pseudomonadati</taxon>
        <taxon>Bdellovibrionota</taxon>
        <taxon>Bacteriovoracia</taxon>
        <taxon>Bacteriovoracales</taxon>
        <taxon>Bacteriovoracaceae</taxon>
        <taxon>Bacteriovorax</taxon>
    </lineage>
</organism>
<feature type="transmembrane region" description="Helical" evidence="15">
    <location>
        <begin position="350"/>
        <end position="371"/>
    </location>
</feature>
<evidence type="ECO:0000256" key="2">
    <source>
        <dbReference type="ARBA" id="ARBA00006024"/>
    </source>
</evidence>
<keyword evidence="13" id="KW-0406">Ion transport</keyword>
<dbReference type="NCBIfam" id="TIGR01525">
    <property type="entry name" value="ATPase-IB_hvy"/>
    <property type="match status" value="1"/>
</dbReference>
<feature type="transmembrane region" description="Helical" evidence="15">
    <location>
        <begin position="163"/>
        <end position="182"/>
    </location>
</feature>
<dbReference type="InterPro" id="IPR023214">
    <property type="entry name" value="HAD_sf"/>
</dbReference>
<evidence type="ECO:0000313" key="17">
    <source>
        <dbReference type="EMBL" id="MEA9356724.1"/>
    </source>
</evidence>
<dbReference type="InterPro" id="IPR006121">
    <property type="entry name" value="HMA_dom"/>
</dbReference>
<dbReference type="SUPFAM" id="SSF81653">
    <property type="entry name" value="Calcium ATPase, transduction domain A"/>
    <property type="match status" value="1"/>
</dbReference>
<comment type="caution">
    <text evidence="17">The sequence shown here is derived from an EMBL/GenBank/DDBJ whole genome shotgun (WGS) entry which is preliminary data.</text>
</comment>
<dbReference type="InterPro" id="IPR027256">
    <property type="entry name" value="P-typ_ATPase_IB"/>
</dbReference>
<keyword evidence="9 15" id="KW-0067">ATP-binding</keyword>
<gene>
    <name evidence="17" type="ORF">SHI21_10935</name>
</gene>
<keyword evidence="4 15" id="KW-1003">Cell membrane</keyword>